<evidence type="ECO:0000256" key="6">
    <source>
        <dbReference type="ARBA" id="ARBA00022777"/>
    </source>
</evidence>
<feature type="transmembrane region" description="Helical" evidence="9">
    <location>
        <begin position="6"/>
        <end position="26"/>
    </location>
</feature>
<dbReference type="CDD" id="cd00082">
    <property type="entry name" value="HisKA"/>
    <property type="match status" value="1"/>
</dbReference>
<dbReference type="EC" id="2.7.13.3" evidence="2"/>
<keyword evidence="7" id="KW-0067">ATP-binding</keyword>
<keyword evidence="4" id="KW-0808">Transferase</keyword>
<proteinExistence type="predicted"/>
<keyword evidence="5" id="KW-0547">Nucleotide-binding</keyword>
<dbReference type="SMART" id="SM00387">
    <property type="entry name" value="HATPase_c"/>
    <property type="match status" value="1"/>
</dbReference>
<comment type="caution">
    <text evidence="11">The sequence shown here is derived from an EMBL/GenBank/DDBJ whole genome shotgun (WGS) entry which is preliminary data.</text>
</comment>
<evidence type="ECO:0000313" key="12">
    <source>
        <dbReference type="Proteomes" id="UP000812270"/>
    </source>
</evidence>
<evidence type="ECO:0000256" key="1">
    <source>
        <dbReference type="ARBA" id="ARBA00000085"/>
    </source>
</evidence>
<reference evidence="11" key="1">
    <citation type="submission" date="2021-06" db="EMBL/GenBank/DDBJ databases">
        <authorList>
            <person name="Huq M.A."/>
        </authorList>
    </citation>
    <scope>NUCLEOTIDE SEQUENCE</scope>
    <source>
        <strain evidence="11">MAH-26</strain>
    </source>
</reference>
<feature type="domain" description="Histidine kinase" evidence="10">
    <location>
        <begin position="181"/>
        <end position="384"/>
    </location>
</feature>
<evidence type="ECO:0000256" key="3">
    <source>
        <dbReference type="ARBA" id="ARBA00022553"/>
    </source>
</evidence>
<gene>
    <name evidence="11" type="ORF">KTO63_06555</name>
</gene>
<name>A0A9E2W7J7_9BACT</name>
<dbReference type="Pfam" id="PF02518">
    <property type="entry name" value="HATPase_c"/>
    <property type="match status" value="1"/>
</dbReference>
<dbReference type="PANTHER" id="PTHR43065:SF10">
    <property type="entry name" value="PEROXIDE STRESS-ACTIVATED HISTIDINE KINASE MAK3"/>
    <property type="match status" value="1"/>
</dbReference>
<comment type="catalytic activity">
    <reaction evidence="1">
        <text>ATP + protein L-histidine = ADP + protein N-phospho-L-histidine.</text>
        <dbReference type="EC" id="2.7.13.3"/>
    </reaction>
</comment>
<evidence type="ECO:0000313" key="11">
    <source>
        <dbReference type="EMBL" id="MBV4356806.1"/>
    </source>
</evidence>
<evidence type="ECO:0000256" key="4">
    <source>
        <dbReference type="ARBA" id="ARBA00022679"/>
    </source>
</evidence>
<dbReference type="PANTHER" id="PTHR43065">
    <property type="entry name" value="SENSOR HISTIDINE KINASE"/>
    <property type="match status" value="1"/>
</dbReference>
<keyword evidence="9" id="KW-0812">Transmembrane</keyword>
<feature type="transmembrane region" description="Helical" evidence="9">
    <location>
        <begin position="143"/>
        <end position="163"/>
    </location>
</feature>
<evidence type="ECO:0000256" key="8">
    <source>
        <dbReference type="ARBA" id="ARBA00023012"/>
    </source>
</evidence>
<dbReference type="InterPro" id="IPR003594">
    <property type="entry name" value="HATPase_dom"/>
</dbReference>
<dbReference type="AlphaFoldDB" id="A0A9E2W7J7"/>
<dbReference type="EMBL" id="JAHSPG010000003">
    <property type="protein sequence ID" value="MBV4356806.1"/>
    <property type="molecule type" value="Genomic_DNA"/>
</dbReference>
<keyword evidence="9" id="KW-1133">Transmembrane helix</keyword>
<evidence type="ECO:0000256" key="5">
    <source>
        <dbReference type="ARBA" id="ARBA00022741"/>
    </source>
</evidence>
<keyword evidence="9" id="KW-0472">Membrane</keyword>
<keyword evidence="8" id="KW-0902">Two-component regulatory system</keyword>
<organism evidence="11 12">
    <name type="scientific">Pinibacter aurantiacus</name>
    <dbReference type="NCBI Taxonomy" id="2851599"/>
    <lineage>
        <taxon>Bacteria</taxon>
        <taxon>Pseudomonadati</taxon>
        <taxon>Bacteroidota</taxon>
        <taxon>Chitinophagia</taxon>
        <taxon>Chitinophagales</taxon>
        <taxon>Chitinophagaceae</taxon>
        <taxon>Pinibacter</taxon>
    </lineage>
</organism>
<dbReference type="InterPro" id="IPR003661">
    <property type="entry name" value="HisK_dim/P_dom"/>
</dbReference>
<accession>A0A9E2W7J7</accession>
<keyword evidence="12" id="KW-1185">Reference proteome</keyword>
<dbReference type="InterPro" id="IPR005467">
    <property type="entry name" value="His_kinase_dom"/>
</dbReference>
<sequence length="388" mass="43830">MFASLFNWRSLLALLGIAIISGTIFYSQYLGSKIAKDEKQKVMQWVEASKAVVQNPGMDFSLPNMIRNEQTDIPIIETNERDSIVNFINIDSASVAHDPKFLSKKLKEFSKSNDPLLIILSQDPFIANKYYYGNTKLLNEVKYYPLIQLLIVIVFLVLILTLINIRNKSTQNQVWAGMAKETAHQLGTPLSSLQAWLEMLKEDNSSENIVKEMEKDVSRLKLVSDRFSKIGSTPKLESSNVIYQVQAMVEYMKKRAPGRVDFSVQTHDRDVLNAMISPPLFDWVIENLLKNALDAMEGKGKISADIQDHVDEIVVDISDTGKGISSANLAKIFKPGFTTKKRGWGLGLSLAKRIIDQYHQGELFVKNSEIGKGTTFRIVLKKEIKPER</sequence>
<dbReference type="Proteomes" id="UP000812270">
    <property type="component" value="Unassembled WGS sequence"/>
</dbReference>
<keyword evidence="3" id="KW-0597">Phosphoprotein</keyword>
<evidence type="ECO:0000256" key="2">
    <source>
        <dbReference type="ARBA" id="ARBA00012438"/>
    </source>
</evidence>
<evidence type="ECO:0000256" key="9">
    <source>
        <dbReference type="SAM" id="Phobius"/>
    </source>
</evidence>
<keyword evidence="6 11" id="KW-0418">Kinase</keyword>
<protein>
    <recommendedName>
        <fullName evidence="2">histidine kinase</fullName>
        <ecNumber evidence="2">2.7.13.3</ecNumber>
    </recommendedName>
</protein>
<dbReference type="GO" id="GO:0005524">
    <property type="term" value="F:ATP binding"/>
    <property type="evidence" value="ECO:0007669"/>
    <property type="project" value="UniProtKB-KW"/>
</dbReference>
<dbReference type="GO" id="GO:0000155">
    <property type="term" value="F:phosphorelay sensor kinase activity"/>
    <property type="evidence" value="ECO:0007669"/>
    <property type="project" value="InterPro"/>
</dbReference>
<evidence type="ECO:0000256" key="7">
    <source>
        <dbReference type="ARBA" id="ARBA00022840"/>
    </source>
</evidence>
<dbReference type="RefSeq" id="WP_217790444.1">
    <property type="nucleotide sequence ID" value="NZ_JAHSPG010000003.1"/>
</dbReference>
<evidence type="ECO:0000259" key="10">
    <source>
        <dbReference type="PROSITE" id="PS50109"/>
    </source>
</evidence>
<dbReference type="PROSITE" id="PS50109">
    <property type="entry name" value="HIS_KIN"/>
    <property type="match status" value="1"/>
</dbReference>